<dbReference type="GO" id="GO:0005739">
    <property type="term" value="C:mitochondrion"/>
    <property type="evidence" value="ECO:0007669"/>
    <property type="project" value="TreeGrafter"/>
</dbReference>
<dbReference type="GO" id="GO:0051537">
    <property type="term" value="F:2 iron, 2 sulfur cluster binding"/>
    <property type="evidence" value="ECO:0007669"/>
    <property type="project" value="UniProtKB-KW"/>
</dbReference>
<keyword evidence="3" id="KW-0408">Iron</keyword>
<keyword evidence="1" id="KW-0001">2Fe-2S</keyword>
<dbReference type="GO" id="GO:0046872">
    <property type="term" value="F:metal ion binding"/>
    <property type="evidence" value="ECO:0007669"/>
    <property type="project" value="UniProtKB-KW"/>
</dbReference>
<sequence length="109" mass="12260">MGNFCNTDTTSKNEQDLSNRSHPEKQKPVVAQNFPYKVAMVKGQDYYWCSCGKSTNQPFCDGSHKGTTFKPMKITWEKESGDGYLCGCKHAKGTNQPFCDGSHNNPIDW</sequence>
<accession>A0A8J8NI87</accession>
<dbReference type="EMBL" id="RRYP01016273">
    <property type="protein sequence ID" value="TNV75159.1"/>
    <property type="molecule type" value="Genomic_DNA"/>
</dbReference>
<keyword evidence="4" id="KW-0411">Iron-sulfur</keyword>
<dbReference type="InterPro" id="IPR042216">
    <property type="entry name" value="MitoNEET_CISD"/>
</dbReference>
<dbReference type="Gene3D" id="3.40.5.90">
    <property type="entry name" value="CDGSH iron-sulfur domain, mitoNEET-type"/>
    <property type="match status" value="2"/>
</dbReference>
<evidence type="ECO:0000313" key="9">
    <source>
        <dbReference type="Proteomes" id="UP000785679"/>
    </source>
</evidence>
<evidence type="ECO:0000256" key="3">
    <source>
        <dbReference type="ARBA" id="ARBA00023004"/>
    </source>
</evidence>
<protein>
    <recommendedName>
        <fullName evidence="7">Iron-binding zinc finger CDGSH type domain-containing protein</fullName>
    </recommendedName>
</protein>
<dbReference type="Proteomes" id="UP000785679">
    <property type="component" value="Unassembled WGS sequence"/>
</dbReference>
<dbReference type="AlphaFoldDB" id="A0A8J8NI87"/>
<dbReference type="PANTHER" id="PTHR46491:SF3">
    <property type="entry name" value="CDGSH IRON-SULFUR DOMAIN-CONTAINING PROTEIN 3, MITOCHONDRIAL"/>
    <property type="match status" value="1"/>
</dbReference>
<feature type="domain" description="Iron-binding zinc finger CDGSH type" evidence="7">
    <location>
        <begin position="33"/>
        <end position="70"/>
    </location>
</feature>
<name>A0A8J8NI87_HALGN</name>
<dbReference type="SMART" id="SM00704">
    <property type="entry name" value="ZnF_CDGSH"/>
    <property type="match status" value="2"/>
</dbReference>
<evidence type="ECO:0000313" key="8">
    <source>
        <dbReference type="EMBL" id="TNV75159.1"/>
    </source>
</evidence>
<comment type="cofactor">
    <cofactor evidence="5">
        <name>[2Fe-2S] cluster</name>
        <dbReference type="ChEBI" id="CHEBI:190135"/>
    </cofactor>
</comment>
<feature type="compositionally biased region" description="Polar residues" evidence="6">
    <location>
        <begin position="1"/>
        <end position="10"/>
    </location>
</feature>
<gene>
    <name evidence="8" type="ORF">FGO68_gene1381</name>
</gene>
<feature type="domain" description="Iron-binding zinc finger CDGSH type" evidence="7">
    <location>
        <begin position="71"/>
        <end position="109"/>
    </location>
</feature>
<feature type="region of interest" description="Disordered" evidence="6">
    <location>
        <begin position="1"/>
        <end position="26"/>
    </location>
</feature>
<proteinExistence type="predicted"/>
<evidence type="ECO:0000256" key="5">
    <source>
        <dbReference type="ARBA" id="ARBA00034078"/>
    </source>
</evidence>
<evidence type="ECO:0000259" key="7">
    <source>
        <dbReference type="SMART" id="SM00704"/>
    </source>
</evidence>
<evidence type="ECO:0000256" key="4">
    <source>
        <dbReference type="ARBA" id="ARBA00023014"/>
    </source>
</evidence>
<dbReference type="InterPro" id="IPR018967">
    <property type="entry name" value="FeS-contain_CDGSH-typ"/>
</dbReference>
<dbReference type="Pfam" id="PF09360">
    <property type="entry name" value="zf-CDGSH"/>
    <property type="match status" value="1"/>
</dbReference>
<evidence type="ECO:0000256" key="2">
    <source>
        <dbReference type="ARBA" id="ARBA00022723"/>
    </source>
</evidence>
<evidence type="ECO:0000256" key="6">
    <source>
        <dbReference type="SAM" id="MobiDB-lite"/>
    </source>
</evidence>
<dbReference type="InterPro" id="IPR052950">
    <property type="entry name" value="CISD"/>
</dbReference>
<keyword evidence="2" id="KW-0479">Metal-binding</keyword>
<dbReference type="OrthoDB" id="15717at2759"/>
<reference evidence="8" key="1">
    <citation type="submission" date="2019-06" db="EMBL/GenBank/DDBJ databases">
        <authorList>
            <person name="Zheng W."/>
        </authorList>
    </citation>
    <scope>NUCLEOTIDE SEQUENCE</scope>
    <source>
        <strain evidence="8">QDHG01</strain>
    </source>
</reference>
<evidence type="ECO:0000256" key="1">
    <source>
        <dbReference type="ARBA" id="ARBA00022714"/>
    </source>
</evidence>
<dbReference type="PANTHER" id="PTHR46491">
    <property type="entry name" value="CDGSH IRON SULFUR DOMAIN PROTEIN HOMOLOG"/>
    <property type="match status" value="1"/>
</dbReference>
<comment type="caution">
    <text evidence="8">The sequence shown here is derived from an EMBL/GenBank/DDBJ whole genome shotgun (WGS) entry which is preliminary data.</text>
</comment>
<feature type="compositionally biased region" description="Basic and acidic residues" evidence="6">
    <location>
        <begin position="11"/>
        <end position="26"/>
    </location>
</feature>
<keyword evidence="9" id="KW-1185">Reference proteome</keyword>
<organism evidence="8 9">
    <name type="scientific">Halteria grandinella</name>
    <dbReference type="NCBI Taxonomy" id="5974"/>
    <lineage>
        <taxon>Eukaryota</taxon>
        <taxon>Sar</taxon>
        <taxon>Alveolata</taxon>
        <taxon>Ciliophora</taxon>
        <taxon>Intramacronucleata</taxon>
        <taxon>Spirotrichea</taxon>
        <taxon>Stichotrichia</taxon>
        <taxon>Sporadotrichida</taxon>
        <taxon>Halteriidae</taxon>
        <taxon>Halteria</taxon>
    </lineage>
</organism>